<organism evidence="1 2">
    <name type="scientific">Macleaya cordata</name>
    <name type="common">Five-seeded plume-poppy</name>
    <name type="synonym">Bocconia cordata</name>
    <dbReference type="NCBI Taxonomy" id="56857"/>
    <lineage>
        <taxon>Eukaryota</taxon>
        <taxon>Viridiplantae</taxon>
        <taxon>Streptophyta</taxon>
        <taxon>Embryophyta</taxon>
        <taxon>Tracheophyta</taxon>
        <taxon>Spermatophyta</taxon>
        <taxon>Magnoliopsida</taxon>
        <taxon>Ranunculales</taxon>
        <taxon>Papaveraceae</taxon>
        <taxon>Papaveroideae</taxon>
        <taxon>Macleaya</taxon>
    </lineage>
</organism>
<dbReference type="STRING" id="56857.A0A200Q2C1"/>
<keyword evidence="2" id="KW-1185">Reference proteome</keyword>
<dbReference type="OrthoDB" id="1908857at2759"/>
<dbReference type="AlphaFoldDB" id="A0A200Q2C1"/>
<dbReference type="EMBL" id="MVGT01003297">
    <property type="protein sequence ID" value="OVA04622.1"/>
    <property type="molecule type" value="Genomic_DNA"/>
</dbReference>
<proteinExistence type="predicted"/>
<evidence type="ECO:0000313" key="2">
    <source>
        <dbReference type="Proteomes" id="UP000195402"/>
    </source>
</evidence>
<dbReference type="PANTHER" id="PTHR36020:SF1">
    <property type="entry name" value="TRANSMEMBRANE PROTEIN"/>
    <property type="match status" value="1"/>
</dbReference>
<evidence type="ECO:0000313" key="1">
    <source>
        <dbReference type="EMBL" id="OVA04622.1"/>
    </source>
</evidence>
<dbReference type="Proteomes" id="UP000195402">
    <property type="component" value="Unassembled WGS sequence"/>
</dbReference>
<comment type="caution">
    <text evidence="1">The sequence shown here is derived from an EMBL/GenBank/DDBJ whole genome shotgun (WGS) entry which is preliminary data.</text>
</comment>
<gene>
    <name evidence="1" type="ORF">BVC80_1713g65</name>
</gene>
<reference evidence="1 2" key="1">
    <citation type="journal article" date="2017" name="Mol. Plant">
        <title>The Genome of Medicinal Plant Macleaya cordata Provides New Insights into Benzylisoquinoline Alkaloids Metabolism.</title>
        <authorList>
            <person name="Liu X."/>
            <person name="Liu Y."/>
            <person name="Huang P."/>
            <person name="Ma Y."/>
            <person name="Qing Z."/>
            <person name="Tang Q."/>
            <person name="Cao H."/>
            <person name="Cheng P."/>
            <person name="Zheng Y."/>
            <person name="Yuan Z."/>
            <person name="Zhou Y."/>
            <person name="Liu J."/>
            <person name="Tang Z."/>
            <person name="Zhuo Y."/>
            <person name="Zhang Y."/>
            <person name="Yu L."/>
            <person name="Huang J."/>
            <person name="Yang P."/>
            <person name="Peng Q."/>
            <person name="Zhang J."/>
            <person name="Jiang W."/>
            <person name="Zhang Z."/>
            <person name="Lin K."/>
            <person name="Ro D.K."/>
            <person name="Chen X."/>
            <person name="Xiong X."/>
            <person name="Shang Y."/>
            <person name="Huang S."/>
            <person name="Zeng J."/>
        </authorList>
    </citation>
    <scope>NUCLEOTIDE SEQUENCE [LARGE SCALE GENOMIC DNA]</scope>
    <source>
        <strain evidence="2">cv. BLH2017</strain>
        <tissue evidence="1">Root</tissue>
    </source>
</reference>
<accession>A0A200Q2C1</accession>
<name>A0A200Q2C1_MACCD</name>
<dbReference type="InParanoid" id="A0A200Q2C1"/>
<protein>
    <submittedName>
        <fullName evidence="1">Uncharacterized protein</fullName>
    </submittedName>
</protein>
<dbReference type="OMA" id="MINYLVV"/>
<dbReference type="PANTHER" id="PTHR36020">
    <property type="entry name" value="TRANSMEMBRANE PROTEIN"/>
    <property type="match status" value="1"/>
</dbReference>
<sequence length="170" mass="17845">MESQISSKSGFSELSTEDKFHALFAKALQCQTKKFKSIVAIVDVNSLAGLRKYWNTSLPPEVEDSFEQFFTAHEENSTSENVDKKGLLANKPVVAVGAGATAVLGASSLSKLGPASTFMKLVVYKIPASLKISLAQSQKAVAIALSKTLGPSKVVVPGIGSSGAKATLKV</sequence>